<dbReference type="InterPro" id="IPR040369">
    <property type="entry name" value="ARMC9"/>
</dbReference>
<dbReference type="GO" id="GO:0005814">
    <property type="term" value="C:centriole"/>
    <property type="evidence" value="ECO:0007669"/>
    <property type="project" value="TreeGrafter"/>
</dbReference>
<dbReference type="KEGG" id="mpp:MICPUCDRAFT_55683"/>
<dbReference type="InterPro" id="IPR048959">
    <property type="entry name" value="ARMC9_ARM_dom"/>
</dbReference>
<dbReference type="GO" id="GO:0036064">
    <property type="term" value="C:ciliary basal body"/>
    <property type="evidence" value="ECO:0007669"/>
    <property type="project" value="InterPro"/>
</dbReference>
<dbReference type="eggNOG" id="ENOG502QQ9W">
    <property type="taxonomic scope" value="Eukaryota"/>
</dbReference>
<evidence type="ECO:0000259" key="5">
    <source>
        <dbReference type="Pfam" id="PF21050"/>
    </source>
</evidence>
<dbReference type="Gene3D" id="1.25.10.10">
    <property type="entry name" value="Leucine-rich Repeat Variant"/>
    <property type="match status" value="1"/>
</dbReference>
<dbReference type="InterPro" id="IPR056327">
    <property type="entry name" value="ARMC9_CTLH-like_dom"/>
</dbReference>
<keyword evidence="2" id="KW-0970">Cilium biogenesis/degradation</keyword>
<organism evidence="8">
    <name type="scientific">Micromonas pusilla (strain CCMP1545)</name>
    <name type="common">Picoplanktonic green alga</name>
    <dbReference type="NCBI Taxonomy" id="564608"/>
    <lineage>
        <taxon>Eukaryota</taxon>
        <taxon>Viridiplantae</taxon>
        <taxon>Chlorophyta</taxon>
        <taxon>Mamiellophyceae</taxon>
        <taxon>Mamiellales</taxon>
        <taxon>Mamiellaceae</taxon>
        <taxon>Micromonas</taxon>
    </lineage>
</organism>
<comment type="subcellular location">
    <subcellularLocation>
        <location evidence="1">Cytoplasm</location>
        <location evidence="1">Cytoskeleton</location>
        <location evidence="1">Cilium basal body</location>
    </subcellularLocation>
</comment>
<dbReference type="GO" id="GO:0097542">
    <property type="term" value="C:ciliary tip"/>
    <property type="evidence" value="ECO:0007669"/>
    <property type="project" value="TreeGrafter"/>
</dbReference>
<keyword evidence="8" id="KW-1185">Reference proteome</keyword>
<dbReference type="AlphaFoldDB" id="C1MLE4"/>
<feature type="domain" description="LisH" evidence="5">
    <location>
        <begin position="581"/>
        <end position="695"/>
    </location>
</feature>
<dbReference type="STRING" id="564608.C1MLE4"/>
<evidence type="ECO:0000259" key="6">
    <source>
        <dbReference type="Pfam" id="PF23138"/>
    </source>
</evidence>
<dbReference type="Proteomes" id="UP000001876">
    <property type="component" value="Unassembled WGS sequence"/>
</dbReference>
<evidence type="ECO:0000256" key="2">
    <source>
        <dbReference type="ARBA" id="ARBA00022794"/>
    </source>
</evidence>
<feature type="domain" description="ARMC9 CTLH-like" evidence="6">
    <location>
        <begin position="1"/>
        <end position="132"/>
    </location>
</feature>
<protein>
    <submittedName>
        <fullName evidence="7">Predicted protein</fullName>
    </submittedName>
</protein>
<dbReference type="SUPFAM" id="SSF48371">
    <property type="entry name" value="ARM repeat"/>
    <property type="match status" value="1"/>
</dbReference>
<evidence type="ECO:0000256" key="4">
    <source>
        <dbReference type="SAM" id="MobiDB-lite"/>
    </source>
</evidence>
<evidence type="ECO:0000256" key="1">
    <source>
        <dbReference type="ARBA" id="ARBA00004120"/>
    </source>
</evidence>
<dbReference type="InterPro" id="IPR016024">
    <property type="entry name" value="ARM-type_fold"/>
</dbReference>
<dbReference type="GeneID" id="9681831"/>
<proteinExistence type="predicted"/>
<dbReference type="InterPro" id="IPR011989">
    <property type="entry name" value="ARM-like"/>
</dbReference>
<dbReference type="OrthoDB" id="549342at2759"/>
<evidence type="ECO:0000313" key="7">
    <source>
        <dbReference type="EMBL" id="EEH59528.1"/>
    </source>
</evidence>
<evidence type="ECO:0000256" key="3">
    <source>
        <dbReference type="ARBA" id="ARBA00023273"/>
    </source>
</evidence>
<reference evidence="7 8" key="1">
    <citation type="journal article" date="2009" name="Science">
        <title>Green evolution and dynamic adaptations revealed by genomes of the marine picoeukaryotes Micromonas.</title>
        <authorList>
            <person name="Worden A.Z."/>
            <person name="Lee J.H."/>
            <person name="Mock T."/>
            <person name="Rouze P."/>
            <person name="Simmons M.P."/>
            <person name="Aerts A.L."/>
            <person name="Allen A.E."/>
            <person name="Cuvelier M.L."/>
            <person name="Derelle E."/>
            <person name="Everett M.V."/>
            <person name="Foulon E."/>
            <person name="Grimwood J."/>
            <person name="Gundlach H."/>
            <person name="Henrissat B."/>
            <person name="Napoli C."/>
            <person name="McDonald S.M."/>
            <person name="Parker M.S."/>
            <person name="Rombauts S."/>
            <person name="Salamov A."/>
            <person name="Von Dassow P."/>
            <person name="Badger J.H."/>
            <person name="Coutinho P.M."/>
            <person name="Demir E."/>
            <person name="Dubchak I."/>
            <person name="Gentemann C."/>
            <person name="Eikrem W."/>
            <person name="Gready J.E."/>
            <person name="John U."/>
            <person name="Lanier W."/>
            <person name="Lindquist E.A."/>
            <person name="Lucas S."/>
            <person name="Mayer K.F."/>
            <person name="Moreau H."/>
            <person name="Not F."/>
            <person name="Otillar R."/>
            <person name="Panaud O."/>
            <person name="Pangilinan J."/>
            <person name="Paulsen I."/>
            <person name="Piegu B."/>
            <person name="Poliakov A."/>
            <person name="Robbens S."/>
            <person name="Schmutz J."/>
            <person name="Toulza E."/>
            <person name="Wyss T."/>
            <person name="Zelensky A."/>
            <person name="Zhou K."/>
            <person name="Armbrust E.V."/>
            <person name="Bhattacharya D."/>
            <person name="Goodenough U.W."/>
            <person name="Van de Peer Y."/>
            <person name="Grigoriev I.V."/>
        </authorList>
    </citation>
    <scope>NUCLEOTIDE SEQUENCE [LARGE SCALE GENOMIC DNA]</scope>
    <source>
        <strain evidence="7 8">CCMP1545</strain>
    </source>
</reference>
<gene>
    <name evidence="7" type="ORF">MICPUCDRAFT_55683</name>
</gene>
<dbReference type="PANTHER" id="PTHR14881:SF4">
    <property type="entry name" value="LISH DOMAIN-CONTAINING PROTEIN ARMC9"/>
    <property type="match status" value="1"/>
</dbReference>
<keyword evidence="3" id="KW-0966">Cell projection</keyword>
<dbReference type="PANTHER" id="PTHR14881">
    <property type="entry name" value="LISH DOMAIN-CONTAINING PROTEIN ARMC9"/>
    <property type="match status" value="1"/>
</dbReference>
<dbReference type="Pfam" id="PF21050">
    <property type="entry name" value="ARMC9_ARM"/>
    <property type="match status" value="1"/>
</dbReference>
<name>C1MLE4_MICPC</name>
<dbReference type="GO" id="GO:0060271">
    <property type="term" value="P:cilium assembly"/>
    <property type="evidence" value="ECO:0007669"/>
    <property type="project" value="InterPro"/>
</dbReference>
<dbReference type="RefSeq" id="XP_003056152.1">
    <property type="nucleotide sequence ID" value="XM_003056106.1"/>
</dbReference>
<accession>C1MLE4</accession>
<sequence length="830" mass="92352">MHHFEEGQRDDFFEIYERYIPESYRGAEEARQMEFVLQVYFAVFPSLPYSERKLGTVKTCGAVAYDLGKGLVELRLYLENRGVDTACKEELLPLYAIPFVQDPRQHSIFKKLFEPRWTIDLRANLERFIAQASDEVLPPRILTVLKQYNDLVAISSVKSGESMKLNERAREQSGASLLIETFSTVDSHASAPDDAWKTFTTTRENELNLFSENEPASYSIAAPIHIIRRTTPLLKGEISMHDLCPSLEFSGTGAEYNATNSICTRGAGLDTMENRVVSKPPIVLPEDIHETFPNRKCLVEHATNNAEDAYSADILPEGIMNTSSMECSPFTSRNDDHEATTSTTEERSLSLIEDSRHQNFSNDSVEHLGDFQPKAYGSNTSDKMITPYELAVQFCELDYAQIVLDIRASIERLLSDPGDNLAKDLVIRILQALRWRITRVSRSQNRKIAVQLLVKGDIFAIHNAQIESSPESTPGSLIDALLVGCGKRVQRECLSLINALASIGLGRQYLLLPGSRVVAALSSVINPAEHTVCSRHHLLGALQKLSLHGTAATLMASLGLMSWILCLLQQNFSTGVQIDFPGALSENDAELGVGLLMNMSLTSMGKQVVEESLKMMEYLDISETSETSVLHVLKQVLQSPNSQVRAYANGALYSLLHSDFIRSKARTLGFLGMLADLAKHSDVTFVRQINFVIALLYSSHQAPTDNNDSQEIGCSEVFTGYSISDAETFVDLTHESVHSFLRDEVTLFELGLDTQVKNSLGHRAYDGKVGEVLLREDYASLEDEILNPSKYSEIKETDVIAFGYETLNYASEPELITFSSFVGPNFSSVK</sequence>
<feature type="region of interest" description="Disordered" evidence="4">
    <location>
        <begin position="328"/>
        <end position="347"/>
    </location>
</feature>
<evidence type="ECO:0000313" key="8">
    <source>
        <dbReference type="Proteomes" id="UP000001876"/>
    </source>
</evidence>
<dbReference type="EMBL" id="GG663736">
    <property type="protein sequence ID" value="EEH59528.1"/>
    <property type="molecule type" value="Genomic_DNA"/>
</dbReference>
<dbReference type="Pfam" id="PF23138">
    <property type="entry name" value="CTLH_Armc9"/>
    <property type="match status" value="1"/>
</dbReference>
<feature type="compositionally biased region" description="Basic and acidic residues" evidence="4">
    <location>
        <begin position="333"/>
        <end position="347"/>
    </location>
</feature>